<proteinExistence type="predicted"/>
<organism evidence="1 2">
    <name type="scientific">Sistotremastrum suecicum HHB10207 ss-3</name>
    <dbReference type="NCBI Taxonomy" id="1314776"/>
    <lineage>
        <taxon>Eukaryota</taxon>
        <taxon>Fungi</taxon>
        <taxon>Dikarya</taxon>
        <taxon>Basidiomycota</taxon>
        <taxon>Agaricomycotina</taxon>
        <taxon>Agaricomycetes</taxon>
        <taxon>Sistotremastrales</taxon>
        <taxon>Sistotremastraceae</taxon>
        <taxon>Sistotremastrum</taxon>
    </lineage>
</organism>
<name>A0A166D2N5_9AGAM</name>
<accession>A0A166D2N5</accession>
<dbReference type="Proteomes" id="UP000076798">
    <property type="component" value="Unassembled WGS sequence"/>
</dbReference>
<reference evidence="1 2" key="1">
    <citation type="journal article" date="2016" name="Mol. Biol. Evol.">
        <title>Comparative Genomics of Early-Diverging Mushroom-Forming Fungi Provides Insights into the Origins of Lignocellulose Decay Capabilities.</title>
        <authorList>
            <person name="Nagy L.G."/>
            <person name="Riley R."/>
            <person name="Tritt A."/>
            <person name="Adam C."/>
            <person name="Daum C."/>
            <person name="Floudas D."/>
            <person name="Sun H."/>
            <person name="Yadav J.S."/>
            <person name="Pangilinan J."/>
            <person name="Larsson K.H."/>
            <person name="Matsuura K."/>
            <person name="Barry K."/>
            <person name="Labutti K."/>
            <person name="Kuo R."/>
            <person name="Ohm R.A."/>
            <person name="Bhattacharya S.S."/>
            <person name="Shirouzu T."/>
            <person name="Yoshinaga Y."/>
            <person name="Martin F.M."/>
            <person name="Grigoriev I.V."/>
            <person name="Hibbett D.S."/>
        </authorList>
    </citation>
    <scope>NUCLEOTIDE SEQUENCE [LARGE SCALE GENOMIC DNA]</scope>
    <source>
        <strain evidence="1 2">HHB10207 ss-3</strain>
    </source>
</reference>
<evidence type="ECO:0000313" key="1">
    <source>
        <dbReference type="EMBL" id="KZT38070.1"/>
    </source>
</evidence>
<dbReference type="AlphaFoldDB" id="A0A166D2N5"/>
<evidence type="ECO:0000313" key="2">
    <source>
        <dbReference type="Proteomes" id="UP000076798"/>
    </source>
</evidence>
<protein>
    <recommendedName>
        <fullName evidence="3">F-box domain-containing protein</fullName>
    </recommendedName>
</protein>
<keyword evidence="2" id="KW-1185">Reference proteome</keyword>
<evidence type="ECO:0008006" key="3">
    <source>
        <dbReference type="Google" id="ProtNLM"/>
    </source>
</evidence>
<gene>
    <name evidence="1" type="ORF">SISSUDRAFT_784984</name>
</gene>
<dbReference type="EMBL" id="KV428070">
    <property type="protein sequence ID" value="KZT38070.1"/>
    <property type="molecule type" value="Genomic_DNA"/>
</dbReference>
<dbReference type="OrthoDB" id="3365698at2759"/>
<sequence length="209" mass="22961">MHSASHDSAQDSGSGDVAGIANALIQEVDETSRALIQPNGNASMDHEAKKILASLRDVQQRVNKSITDASASISRSLNSGTPLGRLPVELLCKIALHYTEGAREGVVDIHEEWNERETASLPLKKIIIISHIFSRWRQVCLDSACLWSHVDLAWNSAAVHAFATRSKSSLLCIRFNSISPHIQFLTAEMFRIESLSIVIDSFGFPVTEL</sequence>